<evidence type="ECO:0000313" key="3">
    <source>
        <dbReference type="Proteomes" id="UP000295075"/>
    </source>
</evidence>
<evidence type="ECO:0000256" key="1">
    <source>
        <dbReference type="SAM" id="SignalP"/>
    </source>
</evidence>
<keyword evidence="3" id="KW-1185">Reference proteome</keyword>
<sequence>MRRNILAAGIAVAVVATGLAATGVAVTARSASAALSDVPADCRTRTAAYRTDGQALTYRYADKKTSTEAMPGDKLGWVPTGIVTFLESGSTGSRMNHSLATHPTDGTIYHIKRATDTIDGVEKVITHTVTPVKTGFGGTRFITMAWPYLYRAAGTSLYRYKFSFVDGKPTLSGRATISSRAWDTVNTLDHQRTIGTGATAVDVLTGTKSNGQLKEWRINYATTPAVSSKVLKETGWGNFTSLGRGWCDSRPNGRALMGITAKGRASVYFDANETDGLGTDIKGGSLGLVGWTEKAY</sequence>
<accession>A0A4R4P748</accession>
<dbReference type="EMBL" id="SMKA01000270">
    <property type="protein sequence ID" value="TDC17584.1"/>
    <property type="molecule type" value="Genomic_DNA"/>
</dbReference>
<reference evidence="2 3" key="1">
    <citation type="submission" date="2019-03" db="EMBL/GenBank/DDBJ databases">
        <title>Draft genome sequences of novel Actinobacteria.</title>
        <authorList>
            <person name="Sahin N."/>
            <person name="Ay H."/>
            <person name="Saygin H."/>
        </authorList>
    </citation>
    <scope>NUCLEOTIDE SEQUENCE [LARGE SCALE GENOMIC DNA]</scope>
    <source>
        <strain evidence="2 3">JCM 30547</strain>
    </source>
</reference>
<evidence type="ECO:0008006" key="4">
    <source>
        <dbReference type="Google" id="ProtNLM"/>
    </source>
</evidence>
<dbReference type="OrthoDB" id="3814463at2"/>
<feature type="signal peptide" evidence="1">
    <location>
        <begin position="1"/>
        <end position="20"/>
    </location>
</feature>
<dbReference type="RefSeq" id="WP_132414378.1">
    <property type="nucleotide sequence ID" value="NZ_SMKA01000270.1"/>
</dbReference>
<dbReference type="Proteomes" id="UP000295075">
    <property type="component" value="Unassembled WGS sequence"/>
</dbReference>
<feature type="chain" id="PRO_5039422378" description="Secreted protein" evidence="1">
    <location>
        <begin position="21"/>
        <end position="296"/>
    </location>
</feature>
<dbReference type="AlphaFoldDB" id="A0A4R4P748"/>
<name>A0A4R4P748_9ACTN</name>
<organism evidence="2 3">
    <name type="scientific">Kribbella albertanoniae</name>
    <dbReference type="NCBI Taxonomy" id="1266829"/>
    <lineage>
        <taxon>Bacteria</taxon>
        <taxon>Bacillati</taxon>
        <taxon>Actinomycetota</taxon>
        <taxon>Actinomycetes</taxon>
        <taxon>Propionibacteriales</taxon>
        <taxon>Kribbellaceae</taxon>
        <taxon>Kribbella</taxon>
    </lineage>
</organism>
<protein>
    <recommendedName>
        <fullName evidence="4">Secreted protein</fullName>
    </recommendedName>
</protein>
<evidence type="ECO:0000313" key="2">
    <source>
        <dbReference type="EMBL" id="TDC17584.1"/>
    </source>
</evidence>
<gene>
    <name evidence="2" type="ORF">E1261_36860</name>
</gene>
<keyword evidence="1" id="KW-0732">Signal</keyword>
<comment type="caution">
    <text evidence="2">The sequence shown here is derived from an EMBL/GenBank/DDBJ whole genome shotgun (WGS) entry which is preliminary data.</text>
</comment>
<proteinExistence type="predicted"/>